<dbReference type="SMART" id="SM00748">
    <property type="entry name" value="HEPN"/>
    <property type="match status" value="1"/>
</dbReference>
<dbReference type="PROSITE" id="PS50910">
    <property type="entry name" value="HEPN"/>
    <property type="match status" value="1"/>
</dbReference>
<reference evidence="2" key="1">
    <citation type="journal article" date="2014" name="Int. J. Syst. Evol. Microbiol.">
        <title>Complete genome sequence of Corynebacterium casei LMG S-19264T (=DSM 44701T), isolated from a smear-ripened cheese.</title>
        <authorList>
            <consortium name="US DOE Joint Genome Institute (JGI-PGF)"/>
            <person name="Walter F."/>
            <person name="Albersmeier A."/>
            <person name="Kalinowski J."/>
            <person name="Ruckert C."/>
        </authorList>
    </citation>
    <scope>NUCLEOTIDE SEQUENCE</scope>
    <source>
        <strain evidence="2">KCTC 22169</strain>
    </source>
</reference>
<organism evidence="2 3">
    <name type="scientific">Saccharospirillum salsuginis</name>
    <dbReference type="NCBI Taxonomy" id="418750"/>
    <lineage>
        <taxon>Bacteria</taxon>
        <taxon>Pseudomonadati</taxon>
        <taxon>Pseudomonadota</taxon>
        <taxon>Gammaproteobacteria</taxon>
        <taxon>Oceanospirillales</taxon>
        <taxon>Saccharospirillaceae</taxon>
        <taxon>Saccharospirillum</taxon>
    </lineage>
</organism>
<gene>
    <name evidence="2" type="ORF">GCM10007392_30540</name>
</gene>
<evidence type="ECO:0000259" key="1">
    <source>
        <dbReference type="PROSITE" id="PS50910"/>
    </source>
</evidence>
<dbReference type="GO" id="GO:0003677">
    <property type="term" value="F:DNA binding"/>
    <property type="evidence" value="ECO:0007669"/>
    <property type="project" value="UniProtKB-KW"/>
</dbReference>
<dbReference type="PANTHER" id="PTHR33933:SF1">
    <property type="entry name" value="PROTEIN ADENYLYLTRANSFERASE MNTA-RELATED"/>
    <property type="match status" value="1"/>
</dbReference>
<keyword evidence="3" id="KW-1185">Reference proteome</keyword>
<dbReference type="RefSeq" id="WP_189610199.1">
    <property type="nucleotide sequence ID" value="NZ_BMXR01000007.1"/>
</dbReference>
<keyword evidence="2" id="KW-0238">DNA-binding</keyword>
<dbReference type="Gene3D" id="3.30.460.10">
    <property type="entry name" value="Beta Polymerase, domain 2"/>
    <property type="match status" value="1"/>
</dbReference>
<dbReference type="InterPro" id="IPR043519">
    <property type="entry name" value="NT_sf"/>
</dbReference>
<accession>A0A918NCN0</accession>
<dbReference type="PANTHER" id="PTHR33933">
    <property type="entry name" value="NUCLEOTIDYLTRANSFERASE"/>
    <property type="match status" value="1"/>
</dbReference>
<name>A0A918NCN0_9GAMM</name>
<comment type="caution">
    <text evidence="2">The sequence shown here is derived from an EMBL/GenBank/DDBJ whole genome shotgun (WGS) entry which is preliminary data.</text>
</comment>
<dbReference type="InterPro" id="IPR007842">
    <property type="entry name" value="HEPN_dom"/>
</dbReference>
<evidence type="ECO:0000313" key="3">
    <source>
        <dbReference type="Proteomes" id="UP000626148"/>
    </source>
</evidence>
<reference evidence="2" key="2">
    <citation type="submission" date="2020-09" db="EMBL/GenBank/DDBJ databases">
        <authorList>
            <person name="Sun Q."/>
            <person name="Kim S."/>
        </authorList>
    </citation>
    <scope>NUCLEOTIDE SEQUENCE</scope>
    <source>
        <strain evidence="2">KCTC 22169</strain>
    </source>
</reference>
<evidence type="ECO:0000313" key="2">
    <source>
        <dbReference type="EMBL" id="GGX60411.1"/>
    </source>
</evidence>
<feature type="domain" description="HEPN" evidence="1">
    <location>
        <begin position="156"/>
        <end position="276"/>
    </location>
</feature>
<dbReference type="AlphaFoldDB" id="A0A918NCN0"/>
<dbReference type="EMBL" id="BMXR01000007">
    <property type="protein sequence ID" value="GGX60411.1"/>
    <property type="molecule type" value="Genomic_DNA"/>
</dbReference>
<dbReference type="CDD" id="cd05403">
    <property type="entry name" value="NT_KNTase_like"/>
    <property type="match status" value="1"/>
</dbReference>
<protein>
    <submittedName>
        <fullName evidence="2">DNA-binding protein</fullName>
    </submittedName>
</protein>
<sequence length="285" mass="33447">MKTSLDHLPEHKQQQLRDATDIILKAVKPDLLILFGSYARGDWVEEREVDGIHFRYQSDFDLLAVVKNRALARKIECKDSLDTKLLREIETPVSLIAEDIHFINARLSKNQYFFLDIVKEGVLLHDSGKLELAEPQEYLPPAERRRLAQGDFDYWLSEAIEDLEIYELMMVRKSYNRAAFSLHQATERLYSMILLVFTRYKPKTHDIKKLRALTASVEPEFLSVFPQGTVEERKRFKLLRHAYVSARYDPNYSITPDELEWLAERVRVLQTMAERLCREKIAGFQ</sequence>
<proteinExistence type="predicted"/>
<dbReference type="InterPro" id="IPR052548">
    <property type="entry name" value="Type_VII_TA_antitoxin"/>
</dbReference>
<dbReference type="Gene3D" id="1.20.120.330">
    <property type="entry name" value="Nucleotidyltransferases domain 2"/>
    <property type="match status" value="1"/>
</dbReference>
<dbReference type="SUPFAM" id="SSF81593">
    <property type="entry name" value="Nucleotidyltransferase substrate binding subunit/domain"/>
    <property type="match status" value="1"/>
</dbReference>
<dbReference type="Proteomes" id="UP000626148">
    <property type="component" value="Unassembled WGS sequence"/>
</dbReference>
<dbReference type="SUPFAM" id="SSF81301">
    <property type="entry name" value="Nucleotidyltransferase"/>
    <property type="match status" value="1"/>
</dbReference>
<dbReference type="Pfam" id="PF05168">
    <property type="entry name" value="HEPN"/>
    <property type="match status" value="1"/>
</dbReference>